<dbReference type="Proteomes" id="UP000239899">
    <property type="component" value="Unassembled WGS sequence"/>
</dbReference>
<gene>
    <name evidence="1" type="ORF">C2E21_3550</name>
</gene>
<protein>
    <submittedName>
        <fullName evidence="1">Site-specific tyrosine recombinase</fullName>
    </submittedName>
</protein>
<reference evidence="1 2" key="1">
    <citation type="journal article" date="2018" name="Plant J.">
        <title>Genome sequences of Chlorella sorokiniana UTEX 1602 and Micractinium conductrix SAG 241.80: implications to maltose excretion by a green alga.</title>
        <authorList>
            <person name="Arriola M.B."/>
            <person name="Velmurugan N."/>
            <person name="Zhang Y."/>
            <person name="Plunkett M.H."/>
            <person name="Hondzo H."/>
            <person name="Barney B.M."/>
        </authorList>
    </citation>
    <scope>NUCLEOTIDE SEQUENCE [LARGE SCALE GENOMIC DNA]</scope>
    <source>
        <strain evidence="2">UTEX 1602</strain>
    </source>
</reference>
<evidence type="ECO:0000313" key="2">
    <source>
        <dbReference type="Proteomes" id="UP000239899"/>
    </source>
</evidence>
<name>A0A2P6TUE0_CHLSO</name>
<sequence length="147" mass="15758">MALSLRAPAGLAASKTALPRRARTAALTCRAVATGPIRPPAPKDSLDVLIAEAIVHPPEQHAGNGNGAQLLASADVEARLTALRSLLDYAAHDLHKTGPPPALQLAMRHLEMRIIEKLEKRVSAARELGQLQQLVEASRYVEDEARD</sequence>
<dbReference type="AlphaFoldDB" id="A0A2P6TUE0"/>
<comment type="caution">
    <text evidence="1">The sequence shown here is derived from an EMBL/GenBank/DDBJ whole genome shotgun (WGS) entry which is preliminary data.</text>
</comment>
<proteinExistence type="predicted"/>
<accession>A0A2P6TUE0</accession>
<keyword evidence="2" id="KW-1185">Reference proteome</keyword>
<organism evidence="1 2">
    <name type="scientific">Chlorella sorokiniana</name>
    <name type="common">Freshwater green alga</name>
    <dbReference type="NCBI Taxonomy" id="3076"/>
    <lineage>
        <taxon>Eukaryota</taxon>
        <taxon>Viridiplantae</taxon>
        <taxon>Chlorophyta</taxon>
        <taxon>core chlorophytes</taxon>
        <taxon>Trebouxiophyceae</taxon>
        <taxon>Chlorellales</taxon>
        <taxon>Chlorellaceae</taxon>
        <taxon>Chlorella clade</taxon>
        <taxon>Chlorella</taxon>
    </lineage>
</organism>
<dbReference type="OrthoDB" id="10417834at2759"/>
<evidence type="ECO:0000313" key="1">
    <source>
        <dbReference type="EMBL" id="PRW57683.1"/>
    </source>
</evidence>
<dbReference type="EMBL" id="LHPG02000006">
    <property type="protein sequence ID" value="PRW57683.1"/>
    <property type="molecule type" value="Genomic_DNA"/>
</dbReference>